<gene>
    <name evidence="2" type="ORF">ACFO5R_13335</name>
</gene>
<dbReference type="Proteomes" id="UP001595898">
    <property type="component" value="Unassembled WGS sequence"/>
</dbReference>
<proteinExistence type="predicted"/>
<protein>
    <submittedName>
        <fullName evidence="2">Uncharacterized protein</fullName>
    </submittedName>
</protein>
<feature type="compositionally biased region" description="Gly residues" evidence="1">
    <location>
        <begin position="56"/>
        <end position="65"/>
    </location>
</feature>
<feature type="region of interest" description="Disordered" evidence="1">
    <location>
        <begin position="56"/>
        <end position="77"/>
    </location>
</feature>
<evidence type="ECO:0000313" key="2">
    <source>
        <dbReference type="EMBL" id="MFC4542905.1"/>
    </source>
</evidence>
<dbReference type="AlphaFoldDB" id="A0ABD5PQS3"/>
<dbReference type="EMBL" id="JBHSFA010000007">
    <property type="protein sequence ID" value="MFC4542905.1"/>
    <property type="molecule type" value="Genomic_DNA"/>
</dbReference>
<dbReference type="RefSeq" id="WP_250140408.1">
    <property type="nucleotide sequence ID" value="NZ_JALIQP010000002.1"/>
</dbReference>
<name>A0ABD5PQS3_9EURY</name>
<organism evidence="2 3">
    <name type="scientific">Halosolutus amylolyticus</name>
    <dbReference type="NCBI Taxonomy" id="2932267"/>
    <lineage>
        <taxon>Archaea</taxon>
        <taxon>Methanobacteriati</taxon>
        <taxon>Methanobacteriota</taxon>
        <taxon>Stenosarchaea group</taxon>
        <taxon>Halobacteria</taxon>
        <taxon>Halobacteriales</taxon>
        <taxon>Natrialbaceae</taxon>
        <taxon>Halosolutus</taxon>
    </lineage>
</organism>
<sequence>MTTDRGTSLTVAEFVEYCRTQAGLLSGHVERMGDEARELLDEIDAEMAEIRSRLEGGGVDVGGTQGPSTATRPNERDVDLESIEELERDLSEKQTLVDAKQARMQAFQDLAAGYTDLAERLQDDVEDGQEALTRVVEFEADHDAPAYFDERQTLCEAAIEAESSDPE</sequence>
<evidence type="ECO:0000313" key="3">
    <source>
        <dbReference type="Proteomes" id="UP001595898"/>
    </source>
</evidence>
<comment type="caution">
    <text evidence="2">The sequence shown here is derived from an EMBL/GenBank/DDBJ whole genome shotgun (WGS) entry which is preliminary data.</text>
</comment>
<evidence type="ECO:0000256" key="1">
    <source>
        <dbReference type="SAM" id="MobiDB-lite"/>
    </source>
</evidence>
<accession>A0ABD5PQS3</accession>
<reference evidence="2 3" key="1">
    <citation type="journal article" date="2019" name="Int. J. Syst. Evol. Microbiol.">
        <title>The Global Catalogue of Microorganisms (GCM) 10K type strain sequencing project: providing services to taxonomists for standard genome sequencing and annotation.</title>
        <authorList>
            <consortium name="The Broad Institute Genomics Platform"/>
            <consortium name="The Broad Institute Genome Sequencing Center for Infectious Disease"/>
            <person name="Wu L."/>
            <person name="Ma J."/>
        </authorList>
    </citation>
    <scope>NUCLEOTIDE SEQUENCE [LARGE SCALE GENOMIC DNA]</scope>
    <source>
        <strain evidence="2 3">WLHS5</strain>
    </source>
</reference>
<keyword evidence="3" id="KW-1185">Reference proteome</keyword>